<dbReference type="OrthoDB" id="9808195at2"/>
<comment type="caution">
    <text evidence="1">The sequence shown here is derived from an EMBL/GenBank/DDBJ whole genome shotgun (WGS) entry which is preliminary data.</text>
</comment>
<evidence type="ECO:0008006" key="3">
    <source>
        <dbReference type="Google" id="ProtNLM"/>
    </source>
</evidence>
<dbReference type="EMBL" id="RBZY01000062">
    <property type="protein sequence ID" value="RWR16208.1"/>
    <property type="molecule type" value="Genomic_DNA"/>
</dbReference>
<proteinExistence type="predicted"/>
<dbReference type="Gene3D" id="3.40.630.10">
    <property type="entry name" value="Zn peptidases"/>
    <property type="match status" value="1"/>
</dbReference>
<gene>
    <name evidence="1" type="ORF">D8Y23_14070</name>
</gene>
<dbReference type="SUPFAM" id="SSF53187">
    <property type="entry name" value="Zn-dependent exopeptidases"/>
    <property type="match status" value="1"/>
</dbReference>
<evidence type="ECO:0000313" key="2">
    <source>
        <dbReference type="Proteomes" id="UP000285970"/>
    </source>
</evidence>
<evidence type="ECO:0000313" key="1">
    <source>
        <dbReference type="EMBL" id="RWR16208.1"/>
    </source>
</evidence>
<protein>
    <recommendedName>
        <fullName evidence="3">Allantoate amidohydrolase</fullName>
    </recommendedName>
</protein>
<reference evidence="1 2" key="1">
    <citation type="journal article" date="2018" name="Front. Microbiol.">
        <title>Novel Insights Into Bacterial Dimethylsulfoniopropionate Catabolism in the East China Sea.</title>
        <authorList>
            <person name="Liu J."/>
            <person name="Liu J."/>
            <person name="Zhang S.H."/>
            <person name="Liang J."/>
            <person name="Lin H."/>
            <person name="Song D."/>
            <person name="Yang G.P."/>
            <person name="Todd J.D."/>
            <person name="Zhang X.H."/>
        </authorList>
    </citation>
    <scope>NUCLEOTIDE SEQUENCE [LARGE SCALE GENOMIC DNA]</scope>
    <source>
        <strain evidence="1 2">ZYFD042</strain>
    </source>
</reference>
<dbReference type="AlphaFoldDB" id="A0A3S3P2G9"/>
<dbReference type="Proteomes" id="UP000285970">
    <property type="component" value="Unassembled WGS sequence"/>
</dbReference>
<dbReference type="RefSeq" id="WP_128218723.1">
    <property type="nucleotide sequence ID" value="NZ_RBZY01000062.1"/>
</dbReference>
<name>A0A3S3P2G9_9MICO</name>
<organism evidence="1 2">
    <name type="scientific">Microbacterium enclense</name>
    <dbReference type="NCBI Taxonomy" id="993073"/>
    <lineage>
        <taxon>Bacteria</taxon>
        <taxon>Bacillati</taxon>
        <taxon>Actinomycetota</taxon>
        <taxon>Actinomycetes</taxon>
        <taxon>Micrococcales</taxon>
        <taxon>Microbacteriaceae</taxon>
        <taxon>Microbacterium</taxon>
    </lineage>
</organism>
<accession>A0A3S3P2G9</accession>
<sequence>MAIVAVTDVGMLFLRNPHGISHNPDELVSAGDMERGIQALAETVPHLAAEPR</sequence>